<evidence type="ECO:0000313" key="3">
    <source>
        <dbReference type="Proteomes" id="UP000181998"/>
    </source>
</evidence>
<dbReference type="OrthoDB" id="2786695at2"/>
<reference evidence="2 3" key="1">
    <citation type="submission" date="2016-10" db="EMBL/GenBank/DDBJ databases">
        <authorList>
            <person name="de Groot N.N."/>
        </authorList>
    </citation>
    <scope>NUCLEOTIDE SEQUENCE [LARGE SCALE GENOMIC DNA]</scope>
    <source>
        <strain evidence="2 3">Nm9</strain>
    </source>
</reference>
<dbReference type="RefSeq" id="WP_074720120.1">
    <property type="nucleotide sequence ID" value="NZ_FOFX01000011.1"/>
</dbReference>
<protein>
    <recommendedName>
        <fullName evidence="1">ABC-three component systems C-terminal domain-containing protein</fullName>
    </recommendedName>
</protein>
<dbReference type="EMBL" id="FOFX01000011">
    <property type="protein sequence ID" value="SEP93137.1"/>
    <property type="molecule type" value="Genomic_DNA"/>
</dbReference>
<dbReference type="Proteomes" id="UP000181998">
    <property type="component" value="Unassembled WGS sequence"/>
</dbReference>
<dbReference type="Pfam" id="PF20283">
    <property type="entry name" value="CTD7"/>
    <property type="match status" value="1"/>
</dbReference>
<name>A0A1H9BWD1_9PROT</name>
<gene>
    <name evidence="2" type="ORF">SAMN05421510_10119</name>
</gene>
<accession>A0A1H9BWD1</accession>
<sequence>MKLSNQFDASGSLAGYIYQCRLALLLGLQAVKRKPNGQISIEKFDDIAFDNDDHADCMIQAKHHISAKDLTDSSVDVWKTLRIWVQDFKSGMIANADTRRLLITTATAPIGSAVSKLRPEMSVEDRLAARISLQKTAEASTNQSSKAGRDLFLSLTDKEADLLIASVHVMDASPNLSDVLDDIEGELRILAPSHSDKVTEMLEGWWLKVVAKRLVGEETMQIPLQDILKKAHEIGGFFGPDGLPVSAPDELGDKPYDPSDEAELYVKQMRLVQLPETIIQRGIRDFYRSKAQRSKWAREGLLLDGEVSRYDARLQDQWERRFDADCCDVADADENGRRKIGRGIYFWANQQQVGFRNVVEGWITAGSFQGLADRLKVGWHPNFNDHFGNGGDDGES</sequence>
<dbReference type="InterPro" id="IPR046913">
    <property type="entry name" value="ABC-3C_CTD7"/>
</dbReference>
<organism evidence="2 3">
    <name type="scientific">Nitrosomonas ureae</name>
    <dbReference type="NCBI Taxonomy" id="44577"/>
    <lineage>
        <taxon>Bacteria</taxon>
        <taxon>Pseudomonadati</taxon>
        <taxon>Pseudomonadota</taxon>
        <taxon>Betaproteobacteria</taxon>
        <taxon>Nitrosomonadales</taxon>
        <taxon>Nitrosomonadaceae</taxon>
        <taxon>Nitrosomonas</taxon>
    </lineage>
</organism>
<evidence type="ECO:0000313" key="2">
    <source>
        <dbReference type="EMBL" id="SEP93137.1"/>
    </source>
</evidence>
<feature type="domain" description="ABC-three component systems C-terminal" evidence="1">
    <location>
        <begin position="265"/>
        <end position="385"/>
    </location>
</feature>
<evidence type="ECO:0000259" key="1">
    <source>
        <dbReference type="Pfam" id="PF20283"/>
    </source>
</evidence>
<dbReference type="AlphaFoldDB" id="A0A1H9BWD1"/>
<proteinExistence type="predicted"/>